<proteinExistence type="inferred from homology"/>
<dbReference type="GO" id="GO:0044205">
    <property type="term" value="P:'de novo' UMP biosynthetic process"/>
    <property type="evidence" value="ECO:0007669"/>
    <property type="project" value="UniProtKB-UniRule"/>
</dbReference>
<evidence type="ECO:0000313" key="9">
    <source>
        <dbReference type="Proteomes" id="UP000306420"/>
    </source>
</evidence>
<dbReference type="Pfam" id="PF00156">
    <property type="entry name" value="Pribosyltran"/>
    <property type="match status" value="1"/>
</dbReference>
<comment type="pathway">
    <text evidence="1 6">Pyrimidine metabolism; UMP biosynthesis via de novo pathway; UMP from orotate: step 1/2.</text>
</comment>
<gene>
    <name evidence="6" type="primary">pyrE</name>
    <name evidence="8" type="ORF">FEZ33_06160</name>
</gene>
<dbReference type="InterPro" id="IPR029057">
    <property type="entry name" value="PRTase-like"/>
</dbReference>
<keyword evidence="6" id="KW-0460">Magnesium</keyword>
<comment type="subunit">
    <text evidence="6">Homodimer.</text>
</comment>
<comment type="caution">
    <text evidence="6">Lacks conserved residue(s) required for the propagation of feature annotation.</text>
</comment>
<organism evidence="8 9">
    <name type="scientific">Ruoffia tabacinasalis</name>
    <dbReference type="NCBI Taxonomy" id="87458"/>
    <lineage>
        <taxon>Bacteria</taxon>
        <taxon>Bacillati</taxon>
        <taxon>Bacillota</taxon>
        <taxon>Bacilli</taxon>
        <taxon>Lactobacillales</taxon>
        <taxon>Aerococcaceae</taxon>
        <taxon>Ruoffia</taxon>
    </lineage>
</organism>
<dbReference type="GO" id="GO:0004588">
    <property type="term" value="F:orotate phosphoribosyltransferase activity"/>
    <property type="evidence" value="ECO:0007669"/>
    <property type="project" value="UniProtKB-UniRule"/>
</dbReference>
<comment type="catalytic activity">
    <reaction evidence="6">
        <text>orotidine 5'-phosphate + diphosphate = orotate + 5-phospho-alpha-D-ribose 1-diphosphate</text>
        <dbReference type="Rhea" id="RHEA:10380"/>
        <dbReference type="ChEBI" id="CHEBI:30839"/>
        <dbReference type="ChEBI" id="CHEBI:33019"/>
        <dbReference type="ChEBI" id="CHEBI:57538"/>
        <dbReference type="ChEBI" id="CHEBI:58017"/>
        <dbReference type="EC" id="2.4.2.10"/>
    </reaction>
</comment>
<evidence type="ECO:0000259" key="7">
    <source>
        <dbReference type="Pfam" id="PF00156"/>
    </source>
</evidence>
<dbReference type="PANTHER" id="PTHR19278">
    <property type="entry name" value="OROTATE PHOSPHORIBOSYLTRANSFERASE"/>
    <property type="match status" value="1"/>
</dbReference>
<evidence type="ECO:0000256" key="6">
    <source>
        <dbReference type="HAMAP-Rule" id="MF_01208"/>
    </source>
</evidence>
<dbReference type="Gene3D" id="3.40.50.2020">
    <property type="match status" value="1"/>
</dbReference>
<feature type="binding site" evidence="6">
    <location>
        <position position="102"/>
    </location>
    <ligand>
        <name>5-phospho-alpha-D-ribose 1-diphosphate</name>
        <dbReference type="ChEBI" id="CHEBI:58017"/>
        <note>ligand shared between dimeric partners</note>
    </ligand>
</feature>
<dbReference type="InterPro" id="IPR004467">
    <property type="entry name" value="Or_phspho_trans_dom"/>
</dbReference>
<feature type="binding site" description="in other chain" evidence="6">
    <location>
        <begin position="122"/>
        <end position="130"/>
    </location>
    <ligand>
        <name>5-phospho-alpha-D-ribose 1-diphosphate</name>
        <dbReference type="ChEBI" id="CHEBI:58017"/>
        <note>ligand shared between dimeric partners</note>
    </ligand>
</feature>
<dbReference type="GO" id="GO:0019856">
    <property type="term" value="P:pyrimidine nucleobase biosynthetic process"/>
    <property type="evidence" value="ECO:0007669"/>
    <property type="project" value="TreeGrafter"/>
</dbReference>
<dbReference type="InterPro" id="IPR023031">
    <property type="entry name" value="OPRT"/>
</dbReference>
<evidence type="ECO:0000313" key="8">
    <source>
        <dbReference type="EMBL" id="TLQ41467.1"/>
    </source>
</evidence>
<dbReference type="GO" id="GO:0000287">
    <property type="term" value="F:magnesium ion binding"/>
    <property type="evidence" value="ECO:0007669"/>
    <property type="project" value="UniProtKB-UniRule"/>
</dbReference>
<protein>
    <recommendedName>
        <fullName evidence="2 6">Orotate phosphoribosyltransferase</fullName>
        <shortName evidence="6">OPRT</shortName>
        <shortName evidence="6">OPRTase</shortName>
        <ecNumber evidence="2 6">2.4.2.10</ecNumber>
    </recommendedName>
</protein>
<feature type="binding site" evidence="6">
    <location>
        <position position="126"/>
    </location>
    <ligand>
        <name>orotate</name>
        <dbReference type="ChEBI" id="CHEBI:30839"/>
    </ligand>
</feature>
<evidence type="ECO:0000256" key="2">
    <source>
        <dbReference type="ARBA" id="ARBA00011971"/>
    </source>
</evidence>
<evidence type="ECO:0000256" key="4">
    <source>
        <dbReference type="ARBA" id="ARBA00022679"/>
    </source>
</evidence>
<dbReference type="PANTHER" id="PTHR19278:SF9">
    <property type="entry name" value="URIDINE 5'-MONOPHOSPHATE SYNTHASE"/>
    <property type="match status" value="1"/>
</dbReference>
<dbReference type="InterPro" id="IPR000836">
    <property type="entry name" value="PRTase_dom"/>
</dbReference>
<evidence type="ECO:0000256" key="5">
    <source>
        <dbReference type="ARBA" id="ARBA00022975"/>
    </source>
</evidence>
<feature type="binding site" evidence="6">
    <location>
        <position position="96"/>
    </location>
    <ligand>
        <name>5-phospho-alpha-D-ribose 1-diphosphate</name>
        <dbReference type="ChEBI" id="CHEBI:58017"/>
        <note>ligand shared between dimeric partners</note>
    </ligand>
</feature>
<dbReference type="NCBIfam" id="TIGR00336">
    <property type="entry name" value="pyrE"/>
    <property type="match status" value="1"/>
</dbReference>
<keyword evidence="5 6" id="KW-0665">Pyrimidine biosynthesis</keyword>
<keyword evidence="3 6" id="KW-0328">Glycosyltransferase</keyword>
<dbReference type="HAMAP" id="MF_01208">
    <property type="entry name" value="PyrE"/>
    <property type="match status" value="1"/>
</dbReference>
<comment type="function">
    <text evidence="6">Catalyzes the transfer of a ribosyl phosphate group from 5-phosphoribose 1-diphosphate to orotate, leading to the formation of orotidine monophosphate (OMP).</text>
</comment>
<feature type="domain" description="Phosphoribosyltransferase" evidence="7">
    <location>
        <begin position="52"/>
        <end position="155"/>
    </location>
</feature>
<dbReference type="CDD" id="cd06223">
    <property type="entry name" value="PRTases_typeI"/>
    <property type="match status" value="1"/>
</dbReference>
<dbReference type="EMBL" id="VBSP01000017">
    <property type="protein sequence ID" value="TLQ41467.1"/>
    <property type="molecule type" value="Genomic_DNA"/>
</dbReference>
<comment type="caution">
    <text evidence="8">The sequence shown here is derived from an EMBL/GenBank/DDBJ whole genome shotgun (WGS) entry which is preliminary data.</text>
</comment>
<dbReference type="Proteomes" id="UP000306420">
    <property type="component" value="Unassembled WGS sequence"/>
</dbReference>
<name>A0A5R9DXH5_9LACT</name>
<accession>A0A5R9DXH5</accession>
<evidence type="ECO:0000256" key="3">
    <source>
        <dbReference type="ARBA" id="ARBA00022676"/>
    </source>
</evidence>
<comment type="cofactor">
    <cofactor evidence="6">
        <name>Mg(2+)</name>
        <dbReference type="ChEBI" id="CHEBI:18420"/>
    </cofactor>
</comment>
<dbReference type="RefSeq" id="WP_138404544.1">
    <property type="nucleotide sequence ID" value="NZ_VBSP01000017.1"/>
</dbReference>
<sequence>MTVSEQVAEKLLAIEAVNLKPDQPYTWASGLKAPIYCDNRLIMSFPETRDFIEQALADLIKTQFEGVEVIAGTATAGIPHAAFVANLLNLPMIYVRSSAKDHGKENAIEGYLKPGSKVVMVEDLISTGGSVLDAASKVEQAGGEVIGCAAIFNYMLESGQKAFSEVEFSLETLTNYRELVEYAVSDPKLKAYYDTLVEWYQDPAKWSKQFEA</sequence>
<dbReference type="EC" id="2.4.2.10" evidence="2 6"/>
<dbReference type="SUPFAM" id="SSF53271">
    <property type="entry name" value="PRTase-like"/>
    <property type="match status" value="1"/>
</dbReference>
<dbReference type="AlphaFoldDB" id="A0A5R9DXH5"/>
<dbReference type="UniPathway" id="UPA00070">
    <property type="reaction ID" value="UER00119"/>
</dbReference>
<reference evidence="8 9" key="1">
    <citation type="submission" date="2019-05" db="EMBL/GenBank/DDBJ databases">
        <title>The metagenome of a microbial culture collection derived from dairy environment covers the genomic content of the human microbiome.</title>
        <authorList>
            <person name="Roder T."/>
            <person name="Wuthrich D."/>
            <person name="Sattari Z."/>
            <person name="Von Ah U."/>
            <person name="Bar C."/>
            <person name="Ronchi F."/>
            <person name="Macpherson A.J."/>
            <person name="Ganal-Vonarburg S.C."/>
            <person name="Bruggmann R."/>
            <person name="Vergeres G."/>
        </authorList>
    </citation>
    <scope>NUCLEOTIDE SEQUENCE [LARGE SCALE GENOMIC DNA]</scope>
    <source>
        <strain evidence="8 9">FAM 24227</strain>
    </source>
</reference>
<dbReference type="OrthoDB" id="9802134at2"/>
<comment type="similarity">
    <text evidence="6">Belongs to the purine/pyrimidine phosphoribosyltransferase family. PyrE subfamily.</text>
</comment>
<evidence type="ECO:0000256" key="1">
    <source>
        <dbReference type="ARBA" id="ARBA00004889"/>
    </source>
</evidence>
<keyword evidence="4 6" id="KW-0808">Transferase</keyword>
<feature type="binding site" evidence="6">
    <location>
        <position position="100"/>
    </location>
    <ligand>
        <name>5-phospho-alpha-D-ribose 1-diphosphate</name>
        <dbReference type="ChEBI" id="CHEBI:58017"/>
        <note>ligand shared between dimeric partners</note>
    </ligand>
</feature>